<feature type="transmembrane region" description="Helical" evidence="1">
    <location>
        <begin position="79"/>
        <end position="100"/>
    </location>
</feature>
<keyword evidence="1" id="KW-1133">Transmembrane helix</keyword>
<feature type="transmembrane region" description="Helical" evidence="1">
    <location>
        <begin position="18"/>
        <end position="44"/>
    </location>
</feature>
<reference evidence="2" key="1">
    <citation type="submission" date="2021-01" db="EMBL/GenBank/DDBJ databases">
        <authorList>
            <person name="Li R."/>
            <person name="Bekaert M."/>
        </authorList>
    </citation>
    <scope>NUCLEOTIDE SEQUENCE</scope>
    <source>
        <strain evidence="2">Farmed</strain>
    </source>
</reference>
<evidence type="ECO:0000256" key="1">
    <source>
        <dbReference type="SAM" id="Phobius"/>
    </source>
</evidence>
<proteinExistence type="predicted"/>
<feature type="transmembrane region" description="Helical" evidence="1">
    <location>
        <begin position="142"/>
        <end position="159"/>
    </location>
</feature>
<feature type="transmembrane region" description="Helical" evidence="1">
    <location>
        <begin position="50"/>
        <end position="67"/>
    </location>
</feature>
<gene>
    <name evidence="2" type="ORF">SPHA_60517</name>
</gene>
<name>A0A812DUA1_ACAPH</name>
<protein>
    <submittedName>
        <fullName evidence="2">Uncharacterized protein</fullName>
    </submittedName>
</protein>
<dbReference type="EMBL" id="CAHIKZ030004213">
    <property type="protein sequence ID" value="CAE1308692.1"/>
    <property type="molecule type" value="Genomic_DNA"/>
</dbReference>
<accession>A0A812DUA1</accession>
<keyword evidence="3" id="KW-1185">Reference proteome</keyword>
<organism evidence="2 3">
    <name type="scientific">Acanthosepion pharaonis</name>
    <name type="common">Pharaoh cuttlefish</name>
    <name type="synonym">Sepia pharaonis</name>
    <dbReference type="NCBI Taxonomy" id="158019"/>
    <lineage>
        <taxon>Eukaryota</taxon>
        <taxon>Metazoa</taxon>
        <taxon>Spiralia</taxon>
        <taxon>Lophotrochozoa</taxon>
        <taxon>Mollusca</taxon>
        <taxon>Cephalopoda</taxon>
        <taxon>Coleoidea</taxon>
        <taxon>Decapodiformes</taxon>
        <taxon>Sepiida</taxon>
        <taxon>Sepiina</taxon>
        <taxon>Sepiidae</taxon>
        <taxon>Acanthosepion</taxon>
    </lineage>
</organism>
<evidence type="ECO:0000313" key="3">
    <source>
        <dbReference type="Proteomes" id="UP000597762"/>
    </source>
</evidence>
<keyword evidence="1" id="KW-0472">Membrane</keyword>
<sequence length="161" mass="18606">MFCFPLPTHYFSISFPSFFLLPLPIYLISCSFFLNLVSAVFFFFNLNYSPFISSLSSLYLIFLYFSFSLPPKRTNHSHFGLIISLLSSPSLCDIPIFPSITSHCLFFLNLLSIPHIILSPPIAVFLLFLLQYFFHIFRIPSLFFSSSIPSLIIFINLLFRS</sequence>
<evidence type="ECO:0000313" key="2">
    <source>
        <dbReference type="EMBL" id="CAE1308692.1"/>
    </source>
</evidence>
<feature type="transmembrane region" description="Helical" evidence="1">
    <location>
        <begin position="106"/>
        <end position="130"/>
    </location>
</feature>
<keyword evidence="1" id="KW-0812">Transmembrane</keyword>
<dbReference type="AlphaFoldDB" id="A0A812DUA1"/>
<dbReference type="Proteomes" id="UP000597762">
    <property type="component" value="Unassembled WGS sequence"/>
</dbReference>
<comment type="caution">
    <text evidence="2">The sequence shown here is derived from an EMBL/GenBank/DDBJ whole genome shotgun (WGS) entry which is preliminary data.</text>
</comment>